<sequence>MLYASSMEKAIEDTGIGFTLEHRQHGDIVAWRLPGLAYADDLVLMADSVEDMRRLLVACETAAEHLRLRFNAGKSATVIFSGEECNLGSLILQGSAIPLHTEYRYLGITLSAREDYLTEHHEGLRKSSVSKRNILRRRSLWSCDRYIVTRELWKAVAVPGLTFGNAVICVPSELRTYLERRQREVGRQALGCHGQVANELVEGDVGWSSFEAREANSKLQYYTRLRYMDGDRWARRVFMYIHLKHINSTWRKRVTRLGTKFKIFSLATEPQTEKEWIKTVREEVKRVERDRWMSGMLQHPSMHMYASLKMEIAPVTFCGNTLGSRLLMEARGGALRTRLYRSKVFFLVENERNSLLLVASPCSAPIEWHLFRKPLPPLENSDESYGSREQPVDLYRDDGSSTEPVAGGSFYGSGRLSFARRDAPRGIYMLEFDSDSTDTSVRVYGTSDSDAHYPFPQLPAKAKVDVLQIRNSRVLFTWKASPSEAFVDQDVRYCVAINRKGNFDTMCAVESALRGDVPKVPHQDSGFGFWWEKAAHRKMALKTREMMRNVHVQKDVAFECIGRRTWHSFADLEVDQRYFIDVFAINSRTNASSAYLGASVVARNPTNSRIQDNQLVQIVLDQKDAFSSVAKYAVNANVEMIWMFVQSCSGPGPVQLSVTQRKKKILTAEVMETRTLTINHPANGTYVVKISSTVPQLRRVHLLVSKKYHKFPFPTLPDDSSIKVMGSLTTCNSVTLAWKAALDEKVRYCIFKQEMRGSYSGVFAKPQDFCTETKAVEKTGKITCRRYHRFSKHRFGNVIMQKIRKLQPETTYVFEILVTKARGRTLAYEKVWATTQRNCTPSYKGKR</sequence>
<accession>A0AC60PTF3</accession>
<comment type="caution">
    <text evidence="1">The sequence shown here is derived from an EMBL/GenBank/DDBJ whole genome shotgun (WGS) entry which is preliminary data.</text>
</comment>
<keyword evidence="2" id="KW-1185">Reference proteome</keyword>
<dbReference type="Proteomes" id="UP000805193">
    <property type="component" value="Unassembled WGS sequence"/>
</dbReference>
<organism evidence="1 2">
    <name type="scientific">Ixodes persulcatus</name>
    <name type="common">Taiga tick</name>
    <dbReference type="NCBI Taxonomy" id="34615"/>
    <lineage>
        <taxon>Eukaryota</taxon>
        <taxon>Metazoa</taxon>
        <taxon>Ecdysozoa</taxon>
        <taxon>Arthropoda</taxon>
        <taxon>Chelicerata</taxon>
        <taxon>Arachnida</taxon>
        <taxon>Acari</taxon>
        <taxon>Parasitiformes</taxon>
        <taxon>Ixodida</taxon>
        <taxon>Ixodoidea</taxon>
        <taxon>Ixodidae</taxon>
        <taxon>Ixodinae</taxon>
        <taxon>Ixodes</taxon>
    </lineage>
</organism>
<dbReference type="EMBL" id="JABSTQ010010037">
    <property type="protein sequence ID" value="KAG0423923.1"/>
    <property type="molecule type" value="Genomic_DNA"/>
</dbReference>
<reference evidence="1 2" key="1">
    <citation type="journal article" date="2020" name="Cell">
        <title>Large-Scale Comparative Analyses of Tick Genomes Elucidate Their Genetic Diversity and Vector Capacities.</title>
        <authorList>
            <consortium name="Tick Genome and Microbiome Consortium (TIGMIC)"/>
            <person name="Jia N."/>
            <person name="Wang J."/>
            <person name="Shi W."/>
            <person name="Du L."/>
            <person name="Sun Y."/>
            <person name="Zhan W."/>
            <person name="Jiang J.F."/>
            <person name="Wang Q."/>
            <person name="Zhang B."/>
            <person name="Ji P."/>
            <person name="Bell-Sakyi L."/>
            <person name="Cui X.M."/>
            <person name="Yuan T.T."/>
            <person name="Jiang B.G."/>
            <person name="Yang W.F."/>
            <person name="Lam T.T."/>
            <person name="Chang Q.C."/>
            <person name="Ding S.J."/>
            <person name="Wang X.J."/>
            <person name="Zhu J.G."/>
            <person name="Ruan X.D."/>
            <person name="Zhao L."/>
            <person name="Wei J.T."/>
            <person name="Ye R.Z."/>
            <person name="Que T.C."/>
            <person name="Du C.H."/>
            <person name="Zhou Y.H."/>
            <person name="Cheng J.X."/>
            <person name="Dai P.F."/>
            <person name="Guo W.B."/>
            <person name="Han X.H."/>
            <person name="Huang E.J."/>
            <person name="Li L.F."/>
            <person name="Wei W."/>
            <person name="Gao Y.C."/>
            <person name="Liu J.Z."/>
            <person name="Shao H.Z."/>
            <person name="Wang X."/>
            <person name="Wang C.C."/>
            <person name="Yang T.C."/>
            <person name="Huo Q.B."/>
            <person name="Li W."/>
            <person name="Chen H.Y."/>
            <person name="Chen S.E."/>
            <person name="Zhou L.G."/>
            <person name="Ni X.B."/>
            <person name="Tian J.H."/>
            <person name="Sheng Y."/>
            <person name="Liu T."/>
            <person name="Pan Y.S."/>
            <person name="Xia L.Y."/>
            <person name="Li J."/>
            <person name="Zhao F."/>
            <person name="Cao W.C."/>
        </authorList>
    </citation>
    <scope>NUCLEOTIDE SEQUENCE [LARGE SCALE GENOMIC DNA]</scope>
    <source>
        <strain evidence="1">Iper-2018</strain>
    </source>
</reference>
<evidence type="ECO:0000313" key="1">
    <source>
        <dbReference type="EMBL" id="KAG0423923.1"/>
    </source>
</evidence>
<proteinExistence type="predicted"/>
<evidence type="ECO:0000313" key="2">
    <source>
        <dbReference type="Proteomes" id="UP000805193"/>
    </source>
</evidence>
<protein>
    <submittedName>
        <fullName evidence="1">Uncharacterized protein</fullName>
    </submittedName>
</protein>
<name>A0AC60PTF3_IXOPE</name>
<gene>
    <name evidence="1" type="ORF">HPB47_000320</name>
</gene>